<feature type="transmembrane region" description="Helical" evidence="2">
    <location>
        <begin position="612"/>
        <end position="629"/>
    </location>
</feature>
<dbReference type="AlphaFoldDB" id="A0A7R9EC47"/>
<organism evidence="3">
    <name type="scientific">Timema monikensis</name>
    <dbReference type="NCBI Taxonomy" id="170555"/>
    <lineage>
        <taxon>Eukaryota</taxon>
        <taxon>Metazoa</taxon>
        <taxon>Ecdysozoa</taxon>
        <taxon>Arthropoda</taxon>
        <taxon>Hexapoda</taxon>
        <taxon>Insecta</taxon>
        <taxon>Pterygota</taxon>
        <taxon>Neoptera</taxon>
        <taxon>Polyneoptera</taxon>
        <taxon>Phasmatodea</taxon>
        <taxon>Timematodea</taxon>
        <taxon>Timematoidea</taxon>
        <taxon>Timematidae</taxon>
        <taxon>Timema</taxon>
    </lineage>
</organism>
<dbReference type="InterPro" id="IPR011701">
    <property type="entry name" value="MFS"/>
</dbReference>
<dbReference type="Pfam" id="PF07690">
    <property type="entry name" value="MFS_1"/>
    <property type="match status" value="2"/>
</dbReference>
<feature type="transmembrane region" description="Helical" evidence="2">
    <location>
        <begin position="247"/>
        <end position="267"/>
    </location>
</feature>
<dbReference type="InterPro" id="IPR036259">
    <property type="entry name" value="MFS_trans_sf"/>
</dbReference>
<feature type="transmembrane region" description="Helical" evidence="2">
    <location>
        <begin position="670"/>
        <end position="695"/>
    </location>
</feature>
<dbReference type="Gene3D" id="1.20.1250.20">
    <property type="entry name" value="MFS general substrate transporter like domains"/>
    <property type="match status" value="2"/>
</dbReference>
<evidence type="ECO:0000256" key="2">
    <source>
        <dbReference type="SAM" id="Phobius"/>
    </source>
</evidence>
<feature type="compositionally biased region" description="Basic and acidic residues" evidence="1">
    <location>
        <begin position="500"/>
        <end position="509"/>
    </location>
</feature>
<feature type="transmembrane region" description="Helical" evidence="2">
    <location>
        <begin position="42"/>
        <end position="61"/>
    </location>
</feature>
<feature type="transmembrane region" description="Helical" evidence="2">
    <location>
        <begin position="279"/>
        <end position="297"/>
    </location>
</feature>
<evidence type="ECO:0000313" key="3">
    <source>
        <dbReference type="EMBL" id="CAD7430975.1"/>
    </source>
</evidence>
<keyword evidence="2" id="KW-0472">Membrane</keyword>
<keyword evidence="2" id="KW-1133">Transmembrane helix</keyword>
<accession>A0A7R9EC47</accession>
<evidence type="ECO:0008006" key="4">
    <source>
        <dbReference type="Google" id="ProtNLM"/>
    </source>
</evidence>
<feature type="transmembrane region" description="Helical" evidence="2">
    <location>
        <begin position="739"/>
        <end position="759"/>
    </location>
</feature>
<reference evidence="3" key="1">
    <citation type="submission" date="2020-11" db="EMBL/GenBank/DDBJ databases">
        <authorList>
            <person name="Tran Van P."/>
        </authorList>
    </citation>
    <scope>NUCLEOTIDE SEQUENCE</scope>
</reference>
<gene>
    <name evidence="3" type="ORF">TMSB3V08_LOCUS7720</name>
</gene>
<dbReference type="InterPro" id="IPR050327">
    <property type="entry name" value="Proton-linked_MCT"/>
</dbReference>
<dbReference type="SUPFAM" id="SSF103473">
    <property type="entry name" value="MFS general substrate transporter"/>
    <property type="match status" value="1"/>
</dbReference>
<feature type="transmembrane region" description="Helical" evidence="2">
    <location>
        <begin position="635"/>
        <end position="658"/>
    </location>
</feature>
<keyword evidence="2" id="KW-0812">Transmembrane</keyword>
<feature type="transmembrane region" description="Helical" evidence="2">
    <location>
        <begin position="715"/>
        <end position="732"/>
    </location>
</feature>
<dbReference type="PANTHER" id="PTHR11360">
    <property type="entry name" value="MONOCARBOXYLATE TRANSPORTER"/>
    <property type="match status" value="1"/>
</dbReference>
<dbReference type="PANTHER" id="PTHR11360:SF309">
    <property type="entry name" value="MONOCARBOXYLATE TRANSPORTER 7-LIKE PROTEIN"/>
    <property type="match status" value="1"/>
</dbReference>
<protein>
    <recommendedName>
        <fullName evidence="4">Monocarboxylate transporter</fullName>
    </recommendedName>
</protein>
<proteinExistence type="predicted"/>
<feature type="region of interest" description="Disordered" evidence="1">
    <location>
        <begin position="407"/>
        <end position="430"/>
    </location>
</feature>
<sequence>MGPEQVIADQAICASEVRAQNPTAIVRGLVTNHLLRSMSYRMVSVIGALLFTLGVMLTIFAQSMTHIVITYSIISGTLSQLVKYQSNISFTRTRYAINLLRRQPGLRIGPLVSLASVSRSDTYLRRAVNNTQDPRTLTSEQHNKLLTTTVRLTQTTHKFASQIACPLERFSSRYWLVVRRNTGLGCFKHLPTSDGKDRAKTPLSVPRTGVMRSTSRIRPNTRRIGLGMVAPSSYLAFNSYFLERRGLAMGLCQAGIGLGFIVAPPLVQYLLEDYGYRGTMLILSGIALNGVVGAVLYQPVRYHLVRKAPKMLDKESEMVEISLRPTNGSVSLAVVEDTRLSMDVVPEEEDDLANKSETHPHNGYSNQISCHETECDEHVVISRRGSYVMSAMLDCRANLLLLPLDEEGDDSSSRNYDPTTPIIESPPDFNRQMSATNRPSSVFLANFASNVLMFDNTMNIPEPSSPESEDIGSVIGRRKRQAPRPIVNVELQKSLLHQPSQRDDLREEETPSPGPPDITGGHRLRRWIGAVSDFLDLSLLGDLVYVNIVLGLSVSFLSDTNFFTVFPFFLQSEELGFSGQDTALCMSIAAGADVVSRLVLPWFATRIGLGSRMTYLVGCLTSAIARSIFACVHGFVAIAVMSAVVGFLKGAMVVNLSLTIAEHCRLDQFAAAYSLYMVINGLITVIVGPLVGGFTPYLVERKNVARVPDSGVGSGLYYNLALTLAIELGCVIRDRSGSFPFCIHALSILMLLCVISWLLEYLLGSDEFMRSQTWDTVLP</sequence>
<dbReference type="EMBL" id="OB794729">
    <property type="protein sequence ID" value="CAD7430975.1"/>
    <property type="molecule type" value="Genomic_DNA"/>
</dbReference>
<dbReference type="GO" id="GO:0008028">
    <property type="term" value="F:monocarboxylic acid transmembrane transporter activity"/>
    <property type="evidence" value="ECO:0007669"/>
    <property type="project" value="TreeGrafter"/>
</dbReference>
<evidence type="ECO:0000256" key="1">
    <source>
        <dbReference type="SAM" id="MobiDB-lite"/>
    </source>
</evidence>
<feature type="region of interest" description="Disordered" evidence="1">
    <location>
        <begin position="497"/>
        <end position="520"/>
    </location>
</feature>
<name>A0A7R9EC47_9NEOP</name>